<evidence type="ECO:0000259" key="4">
    <source>
        <dbReference type="Pfam" id="PF01156"/>
    </source>
</evidence>
<dbReference type="GO" id="GO:0034355">
    <property type="term" value="P:NAD+ biosynthetic process via the salvage pathway"/>
    <property type="evidence" value="ECO:0007669"/>
    <property type="project" value="EnsemblFungi"/>
</dbReference>
<dbReference type="HOGENOM" id="CLU_036838_2_0_1"/>
<dbReference type="Pfam" id="PF01156">
    <property type="entry name" value="IU_nuc_hydro"/>
    <property type="match status" value="1"/>
</dbReference>
<dbReference type="InterPro" id="IPR023186">
    <property type="entry name" value="IUNH"/>
</dbReference>
<dbReference type="AlphaFoldDB" id="A0A0A1TCJ4"/>
<dbReference type="GO" id="GO:0008655">
    <property type="term" value="P:pyrimidine-containing compound salvage"/>
    <property type="evidence" value="ECO:0007669"/>
    <property type="project" value="EnsemblFungi"/>
</dbReference>
<dbReference type="PANTHER" id="PTHR12304">
    <property type="entry name" value="INOSINE-URIDINE PREFERRING NUCLEOSIDE HYDROLASE"/>
    <property type="match status" value="1"/>
</dbReference>
<dbReference type="Gene3D" id="3.90.245.10">
    <property type="entry name" value="Ribonucleoside hydrolase-like"/>
    <property type="match status" value="1"/>
</dbReference>
<proteinExistence type="inferred from homology"/>
<accession>A0A0A1TCJ4</accession>
<reference evidence="5 6" key="1">
    <citation type="journal article" date="2015" name="Genome Announc.">
        <title>Draft Genome Sequence and Gene Annotation of the Entomopathogenic Fungus Verticillium hemipterigenum.</title>
        <authorList>
            <person name="Horn F."/>
            <person name="Habel A."/>
            <person name="Scharf D.H."/>
            <person name="Dworschak J."/>
            <person name="Brakhage A.A."/>
            <person name="Guthke R."/>
            <person name="Hertweck C."/>
            <person name="Linde J."/>
        </authorList>
    </citation>
    <scope>NUCLEOTIDE SEQUENCE [LARGE SCALE GENOMIC DNA]</scope>
</reference>
<sequence>MAIEKIPVWLDCDPGHDDVFAIILAAHHPRINLLGVSSVFGNASLEHVTRNAASILTAIGKQNQIPLHIGLSKALERPAFHAPDIHGESGLDGTDLLPTPEMQPSGVPAIDAMAAALKAQPPNTAWIVATGSFTNVGAVFRKYPELAEHIKGLSVMGGSIGNNFSSAPLGRVDGHERIGNITPYAEFNVLVDPEAASEIFSNPVLAAKTTMVPLDLTHQVPATPEVCNLILHGKDGAKTGPAKSVLRQMLVELLTFFAKTYADIFGITAGPPVHDPLAVAAVLTGTPDEIAFFDWDDERSQGERHNERFHVKVVTDGTFEDAKEGKCETGRTIANVVDIGKGGVRIPRTVDVAKFWQVMEECTQRADDANKALGKSF</sequence>
<dbReference type="SUPFAM" id="SSF53590">
    <property type="entry name" value="Nucleoside hydrolase"/>
    <property type="match status" value="1"/>
</dbReference>
<dbReference type="OrthoDB" id="432381at2759"/>
<evidence type="ECO:0000313" key="5">
    <source>
        <dbReference type="EMBL" id="CEJ86063.1"/>
    </source>
</evidence>
<evidence type="ECO:0000256" key="2">
    <source>
        <dbReference type="ARBA" id="ARBA00022801"/>
    </source>
</evidence>
<dbReference type="Proteomes" id="UP000039046">
    <property type="component" value="Unassembled WGS sequence"/>
</dbReference>
<dbReference type="EMBL" id="CDHN01000002">
    <property type="protein sequence ID" value="CEJ86063.1"/>
    <property type="molecule type" value="Genomic_DNA"/>
</dbReference>
<dbReference type="InterPro" id="IPR036452">
    <property type="entry name" value="Ribo_hydro-like"/>
</dbReference>
<dbReference type="GO" id="GO:0070636">
    <property type="term" value="F:nicotinic acid riboside hydrolase activity"/>
    <property type="evidence" value="ECO:0007669"/>
    <property type="project" value="EnsemblFungi"/>
</dbReference>
<comment type="similarity">
    <text evidence="1">Belongs to the IUNH family.</text>
</comment>
<protein>
    <recommendedName>
        <fullName evidence="4">Inosine/uridine-preferring nucleoside hydrolase domain-containing protein</fullName>
    </recommendedName>
</protein>
<evidence type="ECO:0000256" key="3">
    <source>
        <dbReference type="ARBA" id="ARBA00023295"/>
    </source>
</evidence>
<dbReference type="STRING" id="1531966.A0A0A1TCJ4"/>
<gene>
    <name evidence="5" type="ORF">VHEMI03998</name>
</gene>
<dbReference type="CDD" id="cd02651">
    <property type="entry name" value="nuc_hydro_IU_UC_XIUA"/>
    <property type="match status" value="1"/>
</dbReference>
<dbReference type="GO" id="GO:0070635">
    <property type="term" value="F:nicotinamide riboside hydrolase activity"/>
    <property type="evidence" value="ECO:0007669"/>
    <property type="project" value="EnsemblFungi"/>
</dbReference>
<keyword evidence="3" id="KW-0326">Glycosidase</keyword>
<dbReference type="GO" id="GO:0008477">
    <property type="term" value="F:purine nucleosidase activity"/>
    <property type="evidence" value="ECO:0007669"/>
    <property type="project" value="TreeGrafter"/>
</dbReference>
<dbReference type="InterPro" id="IPR001910">
    <property type="entry name" value="Inosine/uridine_hydrolase_dom"/>
</dbReference>
<feature type="domain" description="Inosine/uridine-preferring nucleoside hydrolase" evidence="4">
    <location>
        <begin position="8"/>
        <end position="357"/>
    </location>
</feature>
<dbReference type="GO" id="GO:0005829">
    <property type="term" value="C:cytosol"/>
    <property type="evidence" value="ECO:0007669"/>
    <property type="project" value="TreeGrafter"/>
</dbReference>
<dbReference type="GO" id="GO:0019358">
    <property type="term" value="P:nicotinate nucleotide salvage"/>
    <property type="evidence" value="ECO:0007669"/>
    <property type="project" value="EnsemblFungi"/>
</dbReference>
<name>A0A0A1TCJ4_9HYPO</name>
<evidence type="ECO:0000256" key="1">
    <source>
        <dbReference type="ARBA" id="ARBA00009176"/>
    </source>
</evidence>
<evidence type="ECO:0000313" key="6">
    <source>
        <dbReference type="Proteomes" id="UP000039046"/>
    </source>
</evidence>
<dbReference type="GO" id="GO:0006216">
    <property type="term" value="P:cytidine catabolic process"/>
    <property type="evidence" value="ECO:0007669"/>
    <property type="project" value="EnsemblFungi"/>
</dbReference>
<dbReference type="GO" id="GO:0006218">
    <property type="term" value="P:uridine catabolic process"/>
    <property type="evidence" value="ECO:0007669"/>
    <property type="project" value="EnsemblFungi"/>
</dbReference>
<dbReference type="GO" id="GO:0045437">
    <property type="term" value="F:uridine nucleosidase activity"/>
    <property type="evidence" value="ECO:0007669"/>
    <property type="project" value="EnsemblFungi"/>
</dbReference>
<keyword evidence="2" id="KW-0378">Hydrolase</keyword>
<dbReference type="GO" id="GO:0006152">
    <property type="term" value="P:purine nucleoside catabolic process"/>
    <property type="evidence" value="ECO:0007669"/>
    <property type="project" value="TreeGrafter"/>
</dbReference>
<keyword evidence="6" id="KW-1185">Reference proteome</keyword>
<organism evidence="5 6">
    <name type="scientific">[Torrubiella] hemipterigena</name>
    <dbReference type="NCBI Taxonomy" id="1531966"/>
    <lineage>
        <taxon>Eukaryota</taxon>
        <taxon>Fungi</taxon>
        <taxon>Dikarya</taxon>
        <taxon>Ascomycota</taxon>
        <taxon>Pezizomycotina</taxon>
        <taxon>Sordariomycetes</taxon>
        <taxon>Hypocreomycetidae</taxon>
        <taxon>Hypocreales</taxon>
        <taxon>Clavicipitaceae</taxon>
        <taxon>Clavicipitaceae incertae sedis</taxon>
        <taxon>'Torrubiella' clade</taxon>
    </lineage>
</organism>
<dbReference type="PANTHER" id="PTHR12304:SF4">
    <property type="entry name" value="URIDINE NUCLEOSIDASE"/>
    <property type="match status" value="1"/>
</dbReference>